<dbReference type="EMBL" id="NWBU01000007">
    <property type="protein sequence ID" value="PTQ11422.1"/>
    <property type="molecule type" value="Genomic_DNA"/>
</dbReference>
<dbReference type="Proteomes" id="UP000244162">
    <property type="component" value="Unassembled WGS sequence"/>
</dbReference>
<proteinExistence type="predicted"/>
<dbReference type="RefSeq" id="WP_107967416.1">
    <property type="nucleotide sequence ID" value="NZ_NWBU01000007.1"/>
</dbReference>
<evidence type="ECO:0000313" key="2">
    <source>
        <dbReference type="Proteomes" id="UP000244162"/>
    </source>
</evidence>
<accession>A0A2T5FY34</accession>
<dbReference type="AlphaFoldDB" id="A0A2T5FY34"/>
<comment type="caution">
    <text evidence="1">The sequence shown here is derived from an EMBL/GenBank/DDBJ whole genome shotgun (WGS) entry which is preliminary data.</text>
</comment>
<organism evidence="1 2">
    <name type="scientific">Sphingomonas oleivorans</name>
    <dbReference type="NCBI Taxonomy" id="1735121"/>
    <lineage>
        <taxon>Bacteria</taxon>
        <taxon>Pseudomonadati</taxon>
        <taxon>Pseudomonadota</taxon>
        <taxon>Alphaproteobacteria</taxon>
        <taxon>Sphingomonadales</taxon>
        <taxon>Sphingomonadaceae</taxon>
        <taxon>Sphingomonas</taxon>
    </lineage>
</organism>
<keyword evidence="2" id="KW-1185">Reference proteome</keyword>
<evidence type="ECO:0000313" key="1">
    <source>
        <dbReference type="EMBL" id="PTQ11422.1"/>
    </source>
</evidence>
<name>A0A2T5FY34_9SPHN</name>
<gene>
    <name evidence="1" type="ORF">CLG96_08200</name>
</gene>
<reference evidence="1 2" key="1">
    <citation type="submission" date="2017-09" db="EMBL/GenBank/DDBJ databases">
        <title>Sphingomonas panjinensis sp.nov., isolated from oil-contaminated soil.</title>
        <authorList>
            <person name="Wang L."/>
            <person name="Chen L."/>
        </authorList>
    </citation>
    <scope>NUCLEOTIDE SEQUENCE [LARGE SCALE GENOMIC DNA]</scope>
    <source>
        <strain evidence="1 2">FW-11</strain>
    </source>
</reference>
<sequence>MAAGLAAIAALGWTVDAQDHARSAADAAMDARMMRIEAEERQRTLSSSTLRQGARSEAEKARDWALMERTFAIAQMRAQSELGAMARLAGIANLRVLLDPPALADRDSQTLMVVVEGDFDRTSFLALLDEIGAADLYIEPVAMELSETASLPRFSLAVRIPYLPSGNAP</sequence>
<protein>
    <submittedName>
        <fullName evidence="1">Uncharacterized protein</fullName>
    </submittedName>
</protein>